<dbReference type="EMBL" id="CAKJTI010000010">
    <property type="protein sequence ID" value="CAG9613146.1"/>
    <property type="molecule type" value="Genomic_DNA"/>
</dbReference>
<name>A0ABM8YBJ3_9BACI</name>
<dbReference type="RefSeq" id="WP_230575245.1">
    <property type="nucleotide sequence ID" value="NZ_CAKJTI010000010.1"/>
</dbReference>
<evidence type="ECO:0000313" key="2">
    <source>
        <dbReference type="Proteomes" id="UP000789423"/>
    </source>
</evidence>
<evidence type="ECO:0000313" key="1">
    <source>
        <dbReference type="EMBL" id="CAG9613146.1"/>
    </source>
</evidence>
<dbReference type="InterPro" id="IPR026838">
    <property type="entry name" value="YheC/D"/>
</dbReference>
<evidence type="ECO:0008006" key="3">
    <source>
        <dbReference type="Google" id="ProtNLM"/>
    </source>
</evidence>
<keyword evidence="2" id="KW-1185">Reference proteome</keyword>
<protein>
    <recommendedName>
        <fullName evidence="3">Histidine kinase</fullName>
    </recommendedName>
</protein>
<dbReference type="Proteomes" id="UP000789423">
    <property type="component" value="Unassembled WGS sequence"/>
</dbReference>
<comment type="caution">
    <text evidence="1">The sequence shown here is derived from an EMBL/GenBank/DDBJ whole genome shotgun (WGS) entry which is preliminary data.</text>
</comment>
<reference evidence="1 2" key="1">
    <citation type="submission" date="2021-10" db="EMBL/GenBank/DDBJ databases">
        <authorList>
            <person name="Criscuolo A."/>
        </authorList>
    </citation>
    <scope>NUCLEOTIDE SEQUENCE [LARGE SCALE GENOMIC DNA]</scope>
    <source>
        <strain evidence="2">CIP 111899</strain>
    </source>
</reference>
<accession>A0ABM8YBJ3</accession>
<sequence>MVLGILTSRFHHEREYYTEIAKRACFHHIVVAQFTPFSIDPQTELVNGLLFDTDKQDWVEQQFVIPSHIYNRCSYKDEKNVKKALPIIKWLHSRPDSLFLNDELPNKTNMYEILTKNKQLVPYVPVIKQASKTTTLQLLQTKKDVIIKPLHSLSKQNMYHIFYQNRTFHVTTLERNRFPTKTFQTKDTFLPWLQSLLQTRDYTIQPISPHSTSPVHIRSILQKNREGTWEEQEKVIQIDNTPYSFLFPLTEQTRFTAFKNLQHHLSKIDFTLLQDSIHVITKETPRALENTFSHLFELELSIVMDATGAVWLYQVDTKPPYTAFIRHNTDVAEKVYTAPLRYYQSLLPFKEKQEL</sequence>
<gene>
    <name evidence="1" type="ORF">BACCIP111899_02341</name>
</gene>
<dbReference type="Pfam" id="PF14398">
    <property type="entry name" value="ATPgrasp_YheCD"/>
    <property type="match status" value="1"/>
</dbReference>
<proteinExistence type="predicted"/>
<organism evidence="1 2">
    <name type="scientific">Bacillus rhizoplanae</name>
    <dbReference type="NCBI Taxonomy" id="2880966"/>
    <lineage>
        <taxon>Bacteria</taxon>
        <taxon>Bacillati</taxon>
        <taxon>Bacillota</taxon>
        <taxon>Bacilli</taxon>
        <taxon>Bacillales</taxon>
        <taxon>Bacillaceae</taxon>
        <taxon>Bacillus</taxon>
    </lineage>
</organism>